<keyword evidence="3" id="KW-0753">Steroid metabolism</keyword>
<dbReference type="GO" id="GO:0004316">
    <property type="term" value="F:3-oxoacyl-[acyl-carrier-protein] reductase (NADPH) activity"/>
    <property type="evidence" value="ECO:0007669"/>
    <property type="project" value="UniProtKB-EC"/>
</dbReference>
<evidence type="ECO:0000313" key="5">
    <source>
        <dbReference type="Proteomes" id="UP000822184"/>
    </source>
</evidence>
<dbReference type="CDD" id="cd05233">
    <property type="entry name" value="SDR_c"/>
    <property type="match status" value="1"/>
</dbReference>
<dbReference type="AlphaFoldDB" id="A0AAE5LST9"/>
<dbReference type="SUPFAM" id="SSF51735">
    <property type="entry name" value="NAD(P)-binding Rossmann-fold domains"/>
    <property type="match status" value="1"/>
</dbReference>
<dbReference type="PRINTS" id="PR00081">
    <property type="entry name" value="GDHRDH"/>
</dbReference>
<keyword evidence="2 4" id="KW-0560">Oxidoreductase</keyword>
<accession>A0AAE5LST9</accession>
<evidence type="ECO:0000256" key="3">
    <source>
        <dbReference type="ARBA" id="ARBA00023221"/>
    </source>
</evidence>
<evidence type="ECO:0000313" key="4">
    <source>
        <dbReference type="EMBL" id="NSB17159.1"/>
    </source>
</evidence>
<dbReference type="Pfam" id="PF13561">
    <property type="entry name" value="adh_short_C2"/>
    <property type="match status" value="1"/>
</dbReference>
<protein>
    <submittedName>
        <fullName evidence="4">3-oxoacyl-[acyl-carrier protein] reductase</fullName>
        <ecNumber evidence="4">1.1.1.100</ecNumber>
    </submittedName>
</protein>
<dbReference type="InterPro" id="IPR036291">
    <property type="entry name" value="NAD(P)-bd_dom_sf"/>
</dbReference>
<dbReference type="Proteomes" id="UP000822184">
    <property type="component" value="Unassembled WGS sequence"/>
</dbReference>
<evidence type="ECO:0000256" key="2">
    <source>
        <dbReference type="ARBA" id="ARBA00023002"/>
    </source>
</evidence>
<gene>
    <name evidence="4" type="ORF">BCD95_005418</name>
</gene>
<dbReference type="GO" id="GO:0008202">
    <property type="term" value="P:steroid metabolic process"/>
    <property type="evidence" value="ECO:0007669"/>
    <property type="project" value="UniProtKB-KW"/>
</dbReference>
<dbReference type="InterPro" id="IPR050259">
    <property type="entry name" value="SDR"/>
</dbReference>
<dbReference type="InterPro" id="IPR020904">
    <property type="entry name" value="Sc_DH/Rdtase_CS"/>
</dbReference>
<dbReference type="Gene3D" id="3.40.50.720">
    <property type="entry name" value="NAD(P)-binding Rossmann-like Domain"/>
    <property type="match status" value="1"/>
</dbReference>
<evidence type="ECO:0000256" key="1">
    <source>
        <dbReference type="ARBA" id="ARBA00006484"/>
    </source>
</evidence>
<comment type="similarity">
    <text evidence="1">Belongs to the short-chain dehydrogenases/reductases (SDR) family.</text>
</comment>
<comment type="caution">
    <text evidence="4">The sequence shown here is derived from an EMBL/GenBank/DDBJ whole genome shotgun (WGS) entry which is preliminary data.</text>
</comment>
<dbReference type="InterPro" id="IPR002347">
    <property type="entry name" value="SDR_fam"/>
</dbReference>
<dbReference type="PRINTS" id="PR00080">
    <property type="entry name" value="SDRFAMILY"/>
</dbReference>
<dbReference type="EMBL" id="JABTDW010000001">
    <property type="protein sequence ID" value="NSB17159.1"/>
    <property type="molecule type" value="Genomic_DNA"/>
</dbReference>
<dbReference type="RefSeq" id="WP_023976605.1">
    <property type="nucleotide sequence ID" value="NZ_JABTDW010000001.1"/>
</dbReference>
<reference evidence="4" key="1">
    <citation type="submission" date="2020-06" db="EMBL/GenBank/DDBJ databases">
        <title>Genomic insights into acetone-butanol-ethanol (ABE) fermentation by sequencing solventogenic clostridia strains.</title>
        <authorList>
            <person name="Brown S."/>
        </authorList>
    </citation>
    <scope>NUCLEOTIDE SEQUENCE</scope>
    <source>
        <strain evidence="4">DJ123</strain>
    </source>
</reference>
<keyword evidence="3" id="KW-0443">Lipid metabolism</keyword>
<sequence length="247" mass="26524">MLTGKVALITGSSKGLGSDIAYRLSSYGASVIITYNHNKENAANLCETIMNTGGKAYSHYLDVTDEGSVKSIIDFIEKELGRLDILVNNAGIGNPSRIEETDEYVWDKHIDINLKGPFLCIKNAINLLQQSGDGRIVNISSVAALTGGSFGPHYASSKAGLIGLTKSAARDLGKYGISVNIVAPGPIESEMTDSLDNSVLCEILKSTPHARFAKMSEISEMVCQLFNPKINYITGQTIVVDGGRYMI</sequence>
<dbReference type="EC" id="1.1.1.100" evidence="4"/>
<dbReference type="FunFam" id="3.40.50.720:FF:000173">
    <property type="entry name" value="3-oxoacyl-[acyl-carrier protein] reductase"/>
    <property type="match status" value="1"/>
</dbReference>
<organism evidence="4 5">
    <name type="scientific">Clostridium beijerinckii</name>
    <name type="common">Clostridium MP</name>
    <dbReference type="NCBI Taxonomy" id="1520"/>
    <lineage>
        <taxon>Bacteria</taxon>
        <taxon>Bacillati</taxon>
        <taxon>Bacillota</taxon>
        <taxon>Clostridia</taxon>
        <taxon>Eubacteriales</taxon>
        <taxon>Clostridiaceae</taxon>
        <taxon>Clostridium</taxon>
    </lineage>
</organism>
<proteinExistence type="inferred from homology"/>
<dbReference type="PANTHER" id="PTHR42879">
    <property type="entry name" value="3-OXOACYL-(ACYL-CARRIER-PROTEIN) REDUCTASE"/>
    <property type="match status" value="1"/>
</dbReference>
<dbReference type="PANTHER" id="PTHR42879:SF2">
    <property type="entry name" value="3-OXOACYL-[ACYL-CARRIER-PROTEIN] REDUCTASE FABG"/>
    <property type="match status" value="1"/>
</dbReference>
<dbReference type="PROSITE" id="PS00061">
    <property type="entry name" value="ADH_SHORT"/>
    <property type="match status" value="1"/>
</dbReference>
<dbReference type="GO" id="GO:0032787">
    <property type="term" value="P:monocarboxylic acid metabolic process"/>
    <property type="evidence" value="ECO:0007669"/>
    <property type="project" value="UniProtKB-ARBA"/>
</dbReference>
<name>A0AAE5LST9_CLOBE</name>